<organism evidence="1 2">
    <name type="scientific">Motilibacter deserti</name>
    <dbReference type="NCBI Taxonomy" id="2714956"/>
    <lineage>
        <taxon>Bacteria</taxon>
        <taxon>Bacillati</taxon>
        <taxon>Actinomycetota</taxon>
        <taxon>Actinomycetes</taxon>
        <taxon>Motilibacterales</taxon>
        <taxon>Motilibacteraceae</taxon>
        <taxon>Motilibacter</taxon>
    </lineage>
</organism>
<dbReference type="RefSeq" id="WP_166284637.1">
    <property type="nucleotide sequence ID" value="NZ_JAANNP010000102.1"/>
</dbReference>
<proteinExistence type="predicted"/>
<dbReference type="InterPro" id="IPR045778">
    <property type="entry name" value="DUF6204"/>
</dbReference>
<sequence>MSTRAFRIKIRGSFVGLTPEQRSALLAEAADHDMLSARFTPEGHMAYDVAARPFFTFRFADSGESEEDILLAEERAEAAVKAWLEARGLAYKLQQTVTEDLSQAPLAKRQRQAQRAL</sequence>
<reference evidence="1 2" key="1">
    <citation type="submission" date="2020-03" db="EMBL/GenBank/DDBJ databases">
        <title>Two novel Motilibacter sp.</title>
        <authorList>
            <person name="Liu S."/>
        </authorList>
    </citation>
    <scope>NUCLEOTIDE SEQUENCE [LARGE SCALE GENOMIC DNA]</scope>
    <source>
        <strain evidence="1 2">E257</strain>
    </source>
</reference>
<keyword evidence="2" id="KW-1185">Reference proteome</keyword>
<dbReference type="Proteomes" id="UP000800981">
    <property type="component" value="Unassembled WGS sequence"/>
</dbReference>
<name>A0ABX0H2T6_9ACTN</name>
<evidence type="ECO:0000313" key="2">
    <source>
        <dbReference type="Proteomes" id="UP000800981"/>
    </source>
</evidence>
<accession>A0ABX0H2T6</accession>
<evidence type="ECO:0000313" key="1">
    <source>
        <dbReference type="EMBL" id="NHC16171.1"/>
    </source>
</evidence>
<gene>
    <name evidence="1" type="ORF">G9H71_20505</name>
</gene>
<dbReference type="EMBL" id="JAANNP010000102">
    <property type="protein sequence ID" value="NHC16171.1"/>
    <property type="molecule type" value="Genomic_DNA"/>
</dbReference>
<comment type="caution">
    <text evidence="1">The sequence shown here is derived from an EMBL/GenBank/DDBJ whole genome shotgun (WGS) entry which is preliminary data.</text>
</comment>
<dbReference type="Pfam" id="PF19707">
    <property type="entry name" value="DUF6204"/>
    <property type="match status" value="1"/>
</dbReference>
<protein>
    <submittedName>
        <fullName evidence="1">Uncharacterized protein</fullName>
    </submittedName>
</protein>